<reference evidence="2 3" key="1">
    <citation type="submission" date="2016-04" db="EMBL/GenBank/DDBJ databases">
        <authorList>
            <person name="Qiu J."/>
        </authorList>
    </citation>
    <scope>NUCLEOTIDE SEQUENCE [LARGE SCALE GENOMIC DNA]</scope>
    <source>
        <strain evidence="2 3">JQ581</strain>
    </source>
</reference>
<name>A0AAP9N4N5_PSEPU</name>
<organism evidence="2 3">
    <name type="scientific">Pseudomonas putida</name>
    <name type="common">Arthrobacter siderocapsulatus</name>
    <dbReference type="NCBI Taxonomy" id="303"/>
    <lineage>
        <taxon>Bacteria</taxon>
        <taxon>Pseudomonadati</taxon>
        <taxon>Pseudomonadota</taxon>
        <taxon>Gammaproteobacteria</taxon>
        <taxon>Pseudomonadales</taxon>
        <taxon>Pseudomonadaceae</taxon>
        <taxon>Pseudomonas</taxon>
    </lineage>
</organism>
<gene>
    <name evidence="2" type="ORF">A3L25_005615</name>
</gene>
<dbReference type="CDD" id="cd14729">
    <property type="entry name" value="RtxA-like"/>
    <property type="match status" value="1"/>
</dbReference>
<protein>
    <submittedName>
        <fullName evidence="2">Membrane-targeted effector domain-containing toxin</fullName>
    </submittedName>
</protein>
<dbReference type="Pfam" id="PF20178">
    <property type="entry name" value="ToxA_N"/>
    <property type="match status" value="1"/>
</dbReference>
<dbReference type="Gene3D" id="3.40.50.11550">
    <property type="match status" value="1"/>
</dbReference>
<evidence type="ECO:0000259" key="1">
    <source>
        <dbReference type="Pfam" id="PF20178"/>
    </source>
</evidence>
<dbReference type="SUPFAM" id="SSF159501">
    <property type="entry name" value="EreA/ChaN-like"/>
    <property type="match status" value="1"/>
</dbReference>
<evidence type="ECO:0000313" key="2">
    <source>
        <dbReference type="EMBL" id="QJQ13507.1"/>
    </source>
</evidence>
<dbReference type="Proteomes" id="UP000076857">
    <property type="component" value="Chromosome"/>
</dbReference>
<sequence>MALPLVAACPDMRQMARETSLSILIKHHQAQRDPDQVHLNRFRTAESSPRTFSGWEHYETPFQSLTLPQLVMHRFDVHDQDNADLLSYLTGFYKDGADKLVFNEHNEIPLAPRDVLQDFWNIDFSSTFHKRLADFWHQHADDYRTLAKVNFLAKVLEVCRDAGQSELARRARRVATALTGTNSWPPSLAQLQQHATPAAGYRVCTFDIGGHLATDILRIEMDDGYQLLYTPGELEALHLFRNRSELYWWVLMNTNQADNRARFMGHFSLETLDQKDSSVGLNHMIDLLFFNWGGNDHHCLNQLDRTVSGDAFSHLRDCAHSRMTNDAKFALRSNADLRKQLWIGYLRAFGEIAGPMAAVSWPIALATVGAGLAETGLNIDQAINGHTTAERQQGVTGAVLATINTLFSATMLAGVPDEALAEIGETEATLPVEPAETSQPAEDMEQATAAEIDTWVPEPHRPVDQGTLLAPFETNEILLGTPGTGRLEGIYTQEGNFYALINELPYQVRYVEQLNSWVVVDPQNPFSFHRNVPVRLDADGRWQPFERLGLRGGMLPRKLLARWGRVPGPALAELPDSPYEIPRAMRRGLKKAAQGKEDKRVLSGIFVNTGPVANESYIEFRRLRTALATDASQFLETVQLPPRPELPELPRGSSPKQIIGSLYERSPGLVIGEGHSQLGSKRFLIDNMVLLKKQKVSVLYMEHFMTDFQQADLDVFNRTGQMPAELEEYVDALDEGHGTDSSSRYTFKQVLIAAQKQGIRIQPIDCMASYRQAWEGAPLPYIRQKMMNYFAHLTINADQAVRGPGKWVALVGSTHSNTFEGVPGLSELQGAVGLRFEDIEIGKVGGVDIDPGHTVVSDDLTVERLRGDLRVQVAVEQSATAGRNLETALVDKGMFAFSDLDGQLTLVHRSNDGQLKYTPVHQDGRYVHIEKPDWPWISGRHVDGLAQLRAALARQGLRYVRP</sequence>
<feature type="domain" description="Dermonecrotic toxin N-terminal" evidence="1">
    <location>
        <begin position="7"/>
        <end position="269"/>
    </location>
</feature>
<dbReference type="AlphaFoldDB" id="A0AAP9N4N5"/>
<accession>A0AAP9N4N5</accession>
<evidence type="ECO:0000313" key="3">
    <source>
        <dbReference type="Proteomes" id="UP000076857"/>
    </source>
</evidence>
<dbReference type="InterPro" id="IPR046673">
    <property type="entry name" value="ToxA_N"/>
</dbReference>
<proteinExistence type="predicted"/>
<dbReference type="EMBL" id="CP050951">
    <property type="protein sequence ID" value="QJQ13507.1"/>
    <property type="molecule type" value="Genomic_DNA"/>
</dbReference>
<reference evidence="2 3" key="2">
    <citation type="submission" date="2020-04" db="EMBL/GenBank/DDBJ databases">
        <title>Complete genome sequence of Pseudomonas putida strain JQ581.</title>
        <authorList>
            <person name="Mu Y."/>
        </authorList>
    </citation>
    <scope>NUCLEOTIDE SEQUENCE [LARGE SCALE GENOMIC DNA]</scope>
    <source>
        <strain evidence="2 3">JQ581</strain>
    </source>
</reference>